<accession>A0A1Z4LY15</accession>
<dbReference type="Proteomes" id="UP000218418">
    <property type="component" value="Chromosome"/>
</dbReference>
<evidence type="ECO:0000313" key="2">
    <source>
        <dbReference type="Proteomes" id="UP000218418"/>
    </source>
</evidence>
<proteinExistence type="predicted"/>
<dbReference type="EMBL" id="AP018227">
    <property type="protein sequence ID" value="BAY86119.1"/>
    <property type="molecule type" value="Genomic_DNA"/>
</dbReference>
<name>A0A1Z4LY15_9CYAN</name>
<reference evidence="1 2" key="1">
    <citation type="submission" date="2017-06" db="EMBL/GenBank/DDBJ databases">
        <title>Genome sequencing of cyanobaciteial culture collection at National Institute for Environmental Studies (NIES).</title>
        <authorList>
            <person name="Hirose Y."/>
            <person name="Shimura Y."/>
            <person name="Fujisawa T."/>
            <person name="Nakamura Y."/>
            <person name="Kawachi M."/>
        </authorList>
    </citation>
    <scope>NUCLEOTIDE SEQUENCE [LARGE SCALE GENOMIC DNA]</scope>
    <source>
        <strain evidence="1 2">NIES-267</strain>
    </source>
</reference>
<gene>
    <name evidence="1" type="ORF">NIES267_56250</name>
</gene>
<protein>
    <submittedName>
        <fullName evidence="1">Prevent-host-death family protein</fullName>
    </submittedName>
</protein>
<organism evidence="1 2">
    <name type="scientific">Calothrix parasitica NIES-267</name>
    <dbReference type="NCBI Taxonomy" id="1973488"/>
    <lineage>
        <taxon>Bacteria</taxon>
        <taxon>Bacillati</taxon>
        <taxon>Cyanobacteriota</taxon>
        <taxon>Cyanophyceae</taxon>
        <taxon>Nostocales</taxon>
        <taxon>Calotrichaceae</taxon>
        <taxon>Calothrix</taxon>
    </lineage>
</organism>
<dbReference type="AlphaFoldDB" id="A0A1Z4LY15"/>
<keyword evidence="2" id="KW-1185">Reference proteome</keyword>
<sequence length="55" mass="6253">MVVQDAESHQELLDRLELLETSAGIRKSIEEFELGKGMSLDEAFEQLQDKYDIPG</sequence>
<evidence type="ECO:0000313" key="1">
    <source>
        <dbReference type="EMBL" id="BAY86119.1"/>
    </source>
</evidence>